<dbReference type="GO" id="GO:0055085">
    <property type="term" value="P:transmembrane transport"/>
    <property type="evidence" value="ECO:0007669"/>
    <property type="project" value="TreeGrafter"/>
</dbReference>
<feature type="transmembrane region" description="Helical" evidence="8">
    <location>
        <begin position="67"/>
        <end position="92"/>
    </location>
</feature>
<evidence type="ECO:0000313" key="10">
    <source>
        <dbReference type="Proteomes" id="UP000323257"/>
    </source>
</evidence>
<comment type="caution">
    <text evidence="9">The sequence shown here is derived from an EMBL/GenBank/DDBJ whole genome shotgun (WGS) entry which is preliminary data.</text>
</comment>
<keyword evidence="10" id="KW-1185">Reference proteome</keyword>
<dbReference type="RefSeq" id="WP_148932655.1">
    <property type="nucleotide sequence ID" value="NZ_VNHS01000012.1"/>
</dbReference>
<protein>
    <submittedName>
        <fullName evidence="9">Putative PurR-regulated permease PerM</fullName>
    </submittedName>
</protein>
<evidence type="ECO:0000256" key="1">
    <source>
        <dbReference type="ARBA" id="ARBA00004651"/>
    </source>
</evidence>
<proteinExistence type="inferred from homology"/>
<evidence type="ECO:0000313" key="9">
    <source>
        <dbReference type="EMBL" id="TYP70311.1"/>
    </source>
</evidence>
<comment type="subcellular location">
    <subcellularLocation>
        <location evidence="1">Cell membrane</location>
        <topology evidence="1">Multi-pass membrane protein</topology>
    </subcellularLocation>
</comment>
<evidence type="ECO:0000256" key="3">
    <source>
        <dbReference type="ARBA" id="ARBA00022448"/>
    </source>
</evidence>
<dbReference type="PANTHER" id="PTHR21716:SF53">
    <property type="entry name" value="PERMEASE PERM-RELATED"/>
    <property type="match status" value="1"/>
</dbReference>
<feature type="transmembrane region" description="Helical" evidence="8">
    <location>
        <begin position="7"/>
        <end position="31"/>
    </location>
</feature>
<organism evidence="9 10">
    <name type="scientific">Paenibacillus methanolicus</name>
    <dbReference type="NCBI Taxonomy" id="582686"/>
    <lineage>
        <taxon>Bacteria</taxon>
        <taxon>Bacillati</taxon>
        <taxon>Bacillota</taxon>
        <taxon>Bacilli</taxon>
        <taxon>Bacillales</taxon>
        <taxon>Paenibacillaceae</taxon>
        <taxon>Paenibacillus</taxon>
    </lineage>
</organism>
<feature type="transmembrane region" description="Helical" evidence="8">
    <location>
        <begin position="158"/>
        <end position="180"/>
    </location>
</feature>
<keyword evidence="4" id="KW-1003">Cell membrane</keyword>
<gene>
    <name evidence="9" type="ORF">BCM02_112292</name>
</gene>
<reference evidence="9 10" key="1">
    <citation type="submission" date="2019-07" db="EMBL/GenBank/DDBJ databases">
        <title>Genomic Encyclopedia of Type Strains, Phase III (KMG-III): the genomes of soil and plant-associated and newly described type strains.</title>
        <authorList>
            <person name="Whitman W."/>
        </authorList>
    </citation>
    <scope>NUCLEOTIDE SEQUENCE [LARGE SCALE GENOMIC DNA]</scope>
    <source>
        <strain evidence="9 10">BL24</strain>
    </source>
</reference>
<dbReference type="OrthoDB" id="9793390at2"/>
<keyword evidence="5 8" id="KW-0812">Transmembrane</keyword>
<accession>A0A5S5BT05</accession>
<dbReference type="EMBL" id="VNHS01000012">
    <property type="protein sequence ID" value="TYP70311.1"/>
    <property type="molecule type" value="Genomic_DNA"/>
</dbReference>
<feature type="transmembrane region" description="Helical" evidence="8">
    <location>
        <begin position="37"/>
        <end position="55"/>
    </location>
</feature>
<comment type="similarity">
    <text evidence="2">Belongs to the autoinducer-2 exporter (AI-2E) (TC 2.A.86) family.</text>
</comment>
<keyword evidence="7 8" id="KW-0472">Membrane</keyword>
<evidence type="ECO:0000256" key="6">
    <source>
        <dbReference type="ARBA" id="ARBA00022989"/>
    </source>
</evidence>
<dbReference type="PANTHER" id="PTHR21716">
    <property type="entry name" value="TRANSMEMBRANE PROTEIN"/>
    <property type="match status" value="1"/>
</dbReference>
<sequence length="361" mass="40332">MLPNTRLFRLAYGTILLLLIIFLVAKVSFLFRPIATMFNILIVPFMLAGFFYYLLRPIVNYLTARKMNRFVAVLFIYLLLGAFLAIFFMSVWPALVAQIELFAEEAPQLIDGFREQMLHLQHNKMIASFTAPESDLTAQISEYVGRLVNSASAYLNNVIQVVTGFVIAVTTAPFILYYMLKEGDTLPHYLLGAVPRRYRPDGVRALREIDAALSGFILGRMIITFLLGVMMYIGFLIIGLPYALLVTVIATVLNLIPYLGPILGAIPCVLVAFTASPTMAFWSLVVTVAAQQIEGNLLSPLIYGKRMDVHPLTTILLLLVAGEIAGILGIILCIPFYMIIKIIIVHLYDLFLAEKVEELVE</sequence>
<evidence type="ECO:0000256" key="4">
    <source>
        <dbReference type="ARBA" id="ARBA00022475"/>
    </source>
</evidence>
<dbReference type="Pfam" id="PF01594">
    <property type="entry name" value="AI-2E_transport"/>
    <property type="match status" value="1"/>
</dbReference>
<dbReference type="AlphaFoldDB" id="A0A5S5BT05"/>
<keyword evidence="3" id="KW-0813">Transport</keyword>
<evidence type="ECO:0000256" key="2">
    <source>
        <dbReference type="ARBA" id="ARBA00009773"/>
    </source>
</evidence>
<dbReference type="Proteomes" id="UP000323257">
    <property type="component" value="Unassembled WGS sequence"/>
</dbReference>
<dbReference type="InterPro" id="IPR002549">
    <property type="entry name" value="AI-2E-like"/>
</dbReference>
<name>A0A5S5BT05_9BACL</name>
<dbReference type="GO" id="GO:0005886">
    <property type="term" value="C:plasma membrane"/>
    <property type="evidence" value="ECO:0007669"/>
    <property type="project" value="UniProtKB-SubCell"/>
</dbReference>
<feature type="transmembrane region" description="Helical" evidence="8">
    <location>
        <begin position="315"/>
        <end position="340"/>
    </location>
</feature>
<evidence type="ECO:0000256" key="7">
    <source>
        <dbReference type="ARBA" id="ARBA00023136"/>
    </source>
</evidence>
<keyword evidence="6 8" id="KW-1133">Transmembrane helix</keyword>
<feature type="transmembrane region" description="Helical" evidence="8">
    <location>
        <begin position="280"/>
        <end position="303"/>
    </location>
</feature>
<evidence type="ECO:0000256" key="8">
    <source>
        <dbReference type="SAM" id="Phobius"/>
    </source>
</evidence>
<evidence type="ECO:0000256" key="5">
    <source>
        <dbReference type="ARBA" id="ARBA00022692"/>
    </source>
</evidence>
<feature type="transmembrane region" description="Helical" evidence="8">
    <location>
        <begin position="222"/>
        <end position="249"/>
    </location>
</feature>